<organism evidence="1">
    <name type="scientific">Nothobranchius pienaari</name>
    <dbReference type="NCBI Taxonomy" id="704102"/>
    <lineage>
        <taxon>Eukaryota</taxon>
        <taxon>Metazoa</taxon>
        <taxon>Chordata</taxon>
        <taxon>Craniata</taxon>
        <taxon>Vertebrata</taxon>
        <taxon>Euteleostomi</taxon>
        <taxon>Actinopterygii</taxon>
        <taxon>Neopterygii</taxon>
        <taxon>Teleostei</taxon>
        <taxon>Neoteleostei</taxon>
        <taxon>Acanthomorphata</taxon>
        <taxon>Ovalentaria</taxon>
        <taxon>Atherinomorphae</taxon>
        <taxon>Cyprinodontiformes</taxon>
        <taxon>Nothobranchiidae</taxon>
        <taxon>Nothobranchius</taxon>
    </lineage>
</organism>
<name>A0A1A8MPA2_9TELE</name>
<sequence length="133" mass="15294">RYSSTFEESGNLQLHFLDRSEVHSTEKFKYLGVWIELDLSFKNHVQAVSHKITSLRTLSRSINCFDLAVRKRISTQLLLPIVDYADIIYQNSTSTSSFAGCYLQQCLSFRFTLSVQKQSLSNVRTPFMVLTDS</sequence>
<feature type="non-terminal residue" evidence="1">
    <location>
        <position position="1"/>
    </location>
</feature>
<gene>
    <name evidence="1" type="primary">CU302316.1</name>
</gene>
<accession>A0A1A8MPA2</accession>
<dbReference type="EMBL" id="HAEF01017242">
    <property type="protein sequence ID" value="SBR58401.1"/>
    <property type="molecule type" value="Transcribed_RNA"/>
</dbReference>
<evidence type="ECO:0000313" key="1">
    <source>
        <dbReference type="EMBL" id="SBR58401.1"/>
    </source>
</evidence>
<protein>
    <submittedName>
        <fullName evidence="1">Uncharacterized protein</fullName>
    </submittedName>
</protein>
<reference evidence="1" key="2">
    <citation type="submission" date="2016-06" db="EMBL/GenBank/DDBJ databases">
        <title>The genome of a short-lived fish provides insights into sex chromosome evolution and the genetic control of aging.</title>
        <authorList>
            <person name="Reichwald K."/>
            <person name="Felder M."/>
            <person name="Petzold A."/>
            <person name="Koch P."/>
            <person name="Groth M."/>
            <person name="Platzer M."/>
        </authorList>
    </citation>
    <scope>NUCLEOTIDE SEQUENCE</scope>
    <source>
        <tissue evidence="1">Brain</tissue>
    </source>
</reference>
<dbReference type="AlphaFoldDB" id="A0A1A8MPA2"/>
<reference evidence="1" key="1">
    <citation type="submission" date="2016-05" db="EMBL/GenBank/DDBJ databases">
        <authorList>
            <person name="Lavstsen T."/>
            <person name="Jespersen J.S."/>
        </authorList>
    </citation>
    <scope>NUCLEOTIDE SEQUENCE</scope>
    <source>
        <tissue evidence="1">Brain</tissue>
    </source>
</reference>
<proteinExistence type="predicted"/>